<accession>A0A8K1CIE8</accession>
<gene>
    <name evidence="1" type="ORF">Poli38472_014266</name>
</gene>
<protein>
    <submittedName>
        <fullName evidence="1">Uncharacterized protein</fullName>
    </submittedName>
</protein>
<keyword evidence="2" id="KW-1185">Reference proteome</keyword>
<reference evidence="1" key="1">
    <citation type="submission" date="2019-03" db="EMBL/GenBank/DDBJ databases">
        <title>Long read genome sequence of the mycoparasitic Pythium oligandrum ATCC 38472 isolated from sugarbeet rhizosphere.</title>
        <authorList>
            <person name="Gaulin E."/>
        </authorList>
    </citation>
    <scope>NUCLEOTIDE SEQUENCE</scope>
    <source>
        <strain evidence="1">ATCC 38472_TT</strain>
    </source>
</reference>
<sequence>MEAQEELDETLLRFFQMTPAEGEFEDVMALGPSAENNTQGGELPVPQFRTASAIRERNRVTVKRYYYRKISGLKELQLEADRLDAYHRQLLRQESLTVHHPSPEVSNTHKTRLQEIHEAYIDVAMLSDALRRENNELRRILIEYEKAERQMSTLYAALHRRAIGIDRAIESKTQQPIITIRTISTEECHDIVIQAYNRITTFREGSQSFTSGIDLFGWSDRHRYEKNNLYYSLEKTFRHQSLEAVADKTWGVLKHGETFAQLFPSGLHSTFHEVQRLGDESVVYYHTLQTGKRSEYRNKSVFLCSRLSVMDGDGCLILLRSLNPRKYVLSEGERDQRADRRGRRKIEPQVEETWVDMFMWTLFRRSGSDGEHCVMECGGMLVETPMLAASWWLIERFQVMLKFEQLAFGSTSLLL</sequence>
<dbReference type="AlphaFoldDB" id="A0A8K1CIE8"/>
<proteinExistence type="predicted"/>
<dbReference type="EMBL" id="SPLM01000041">
    <property type="protein sequence ID" value="TMW64149.1"/>
    <property type="molecule type" value="Genomic_DNA"/>
</dbReference>
<evidence type="ECO:0000313" key="1">
    <source>
        <dbReference type="EMBL" id="TMW64149.1"/>
    </source>
</evidence>
<dbReference type="Proteomes" id="UP000794436">
    <property type="component" value="Unassembled WGS sequence"/>
</dbReference>
<evidence type="ECO:0000313" key="2">
    <source>
        <dbReference type="Proteomes" id="UP000794436"/>
    </source>
</evidence>
<organism evidence="1 2">
    <name type="scientific">Pythium oligandrum</name>
    <name type="common">Mycoparasitic fungus</name>
    <dbReference type="NCBI Taxonomy" id="41045"/>
    <lineage>
        <taxon>Eukaryota</taxon>
        <taxon>Sar</taxon>
        <taxon>Stramenopiles</taxon>
        <taxon>Oomycota</taxon>
        <taxon>Peronosporomycetes</taxon>
        <taxon>Pythiales</taxon>
        <taxon>Pythiaceae</taxon>
        <taxon>Pythium</taxon>
    </lineage>
</organism>
<comment type="caution">
    <text evidence="1">The sequence shown here is derived from an EMBL/GenBank/DDBJ whole genome shotgun (WGS) entry which is preliminary data.</text>
</comment>
<name>A0A8K1CIE8_PYTOL</name>